<dbReference type="Proteomes" id="UP000186601">
    <property type="component" value="Unassembled WGS sequence"/>
</dbReference>
<dbReference type="EMBL" id="MLYV02001304">
    <property type="protein sequence ID" value="PSR70898.1"/>
    <property type="molecule type" value="Genomic_DNA"/>
</dbReference>
<proteinExistence type="predicted"/>
<feature type="transmembrane region" description="Helical" evidence="1">
    <location>
        <begin position="56"/>
        <end position="75"/>
    </location>
</feature>
<evidence type="ECO:0000313" key="2">
    <source>
        <dbReference type="EMBL" id="PSR70898.1"/>
    </source>
</evidence>
<accession>A0A2R6NF63</accession>
<feature type="transmembrane region" description="Helical" evidence="1">
    <location>
        <begin position="166"/>
        <end position="188"/>
    </location>
</feature>
<organism evidence="2 3">
    <name type="scientific">Hermanssonia centrifuga</name>
    <dbReference type="NCBI Taxonomy" id="98765"/>
    <lineage>
        <taxon>Eukaryota</taxon>
        <taxon>Fungi</taxon>
        <taxon>Dikarya</taxon>
        <taxon>Basidiomycota</taxon>
        <taxon>Agaricomycotina</taxon>
        <taxon>Agaricomycetes</taxon>
        <taxon>Polyporales</taxon>
        <taxon>Meruliaceae</taxon>
        <taxon>Hermanssonia</taxon>
    </lineage>
</organism>
<name>A0A2R6NF63_9APHY</name>
<evidence type="ECO:0000313" key="3">
    <source>
        <dbReference type="Proteomes" id="UP000186601"/>
    </source>
</evidence>
<keyword evidence="1" id="KW-0812">Transmembrane</keyword>
<protein>
    <submittedName>
        <fullName evidence="2">Uncharacterized protein</fullName>
    </submittedName>
</protein>
<dbReference type="AlphaFoldDB" id="A0A2R6NF63"/>
<dbReference type="OrthoDB" id="5427664at2759"/>
<keyword evidence="1" id="KW-1133">Transmembrane helix</keyword>
<keyword evidence="1" id="KW-0472">Membrane</keyword>
<keyword evidence="3" id="KW-1185">Reference proteome</keyword>
<feature type="transmembrane region" description="Helical" evidence="1">
    <location>
        <begin position="224"/>
        <end position="247"/>
    </location>
</feature>
<evidence type="ECO:0000256" key="1">
    <source>
        <dbReference type="SAM" id="Phobius"/>
    </source>
</evidence>
<sequence length="435" mass="48516">MNQPHAIQNLSSDSIQACTGIMPNPDLSGIGVRVAFYLQSFMSGLLVVFSPRDSVPTAWAGTLLTTALVIAGMVGKFSNPPTLSLHHATLIMNFATLACISSLAAAPKLPTWRLSPAEYVKHQRERHIVSGRSSLPLTREDDILTAAFDQNAHKLHIRKAQKRSRLLLCIALLLQVVFQWAWGIILFVSPLYSQPECNNDTRLVLFLYPFDTGRINNLDISRGFLVWPAWLLFSLGSTVCLTIILSLTGPSRANDPSSHGTFTESAGTNTPVVYAMGRIARAHIISFWASKRDRKMFLFNVLVAIFWMMLIASSEWQRSVNNPTPGENDFSGFGQITALLLSLAPAWSLTVAFYKYPSFKRKQESRRRMKSRREWHRLLPASGTMEPGNRVRGSSNLNLNATPSLEAAYEMQPLRLGIVDRHEGPSDVLRQLMTH</sequence>
<gene>
    <name evidence="2" type="ORF">PHLCEN_2v13212</name>
</gene>
<feature type="transmembrane region" description="Helical" evidence="1">
    <location>
        <begin position="87"/>
        <end position="106"/>
    </location>
</feature>
<feature type="transmembrane region" description="Helical" evidence="1">
    <location>
        <begin position="336"/>
        <end position="356"/>
    </location>
</feature>
<feature type="transmembrane region" description="Helical" evidence="1">
    <location>
        <begin position="30"/>
        <end position="49"/>
    </location>
</feature>
<reference evidence="2 3" key="1">
    <citation type="submission" date="2018-02" db="EMBL/GenBank/DDBJ databases">
        <title>Genome sequence of the basidiomycete white-rot fungus Phlebia centrifuga.</title>
        <authorList>
            <person name="Granchi Z."/>
            <person name="Peng M."/>
            <person name="de Vries R.P."/>
            <person name="Hilden K."/>
            <person name="Makela M.R."/>
            <person name="Grigoriev I."/>
            <person name="Riley R."/>
        </authorList>
    </citation>
    <scope>NUCLEOTIDE SEQUENCE [LARGE SCALE GENOMIC DNA]</scope>
    <source>
        <strain evidence="2 3">FBCC195</strain>
    </source>
</reference>
<feature type="transmembrane region" description="Helical" evidence="1">
    <location>
        <begin position="297"/>
        <end position="316"/>
    </location>
</feature>
<comment type="caution">
    <text evidence="2">The sequence shown here is derived from an EMBL/GenBank/DDBJ whole genome shotgun (WGS) entry which is preliminary data.</text>
</comment>